<name>A0A846YDH7_9NOCA</name>
<sequence>MAEPFEVEPSHLDAAAGKLQILADDNGHTKSYLAQWLELPESKEGLILQGLTGVIQELMTKLQSNYSQLGRVTGESAAELVASARMYRTTDNATAAALDSAYDKGDR</sequence>
<evidence type="ECO:0008006" key="3">
    <source>
        <dbReference type="Google" id="ProtNLM"/>
    </source>
</evidence>
<dbReference type="GO" id="GO:0009306">
    <property type="term" value="P:protein secretion"/>
    <property type="evidence" value="ECO:0007669"/>
    <property type="project" value="InterPro"/>
</dbReference>
<accession>A0A846YDH7</accession>
<dbReference type="EMBL" id="JAAXOT010000003">
    <property type="protein sequence ID" value="NKY55881.1"/>
    <property type="molecule type" value="Genomic_DNA"/>
</dbReference>
<dbReference type="RefSeq" id="WP_062972284.1">
    <property type="nucleotide sequence ID" value="NZ_JAAXOT010000003.1"/>
</dbReference>
<dbReference type="Pfam" id="PF10824">
    <property type="entry name" value="T7SS_ESX_EspC"/>
    <property type="match status" value="1"/>
</dbReference>
<organism evidence="1 2">
    <name type="scientific">Nocardia flavorosea</name>
    <dbReference type="NCBI Taxonomy" id="53429"/>
    <lineage>
        <taxon>Bacteria</taxon>
        <taxon>Bacillati</taxon>
        <taxon>Actinomycetota</taxon>
        <taxon>Actinomycetes</taxon>
        <taxon>Mycobacteriales</taxon>
        <taxon>Nocardiaceae</taxon>
        <taxon>Nocardia</taxon>
    </lineage>
</organism>
<dbReference type="InterPro" id="IPR022536">
    <property type="entry name" value="EspC"/>
</dbReference>
<gene>
    <name evidence="1" type="ORF">HGA15_06850</name>
</gene>
<evidence type="ECO:0000313" key="1">
    <source>
        <dbReference type="EMBL" id="NKY55881.1"/>
    </source>
</evidence>
<reference evidence="1 2" key="1">
    <citation type="submission" date="2020-04" db="EMBL/GenBank/DDBJ databases">
        <title>MicrobeNet Type strains.</title>
        <authorList>
            <person name="Nicholson A.C."/>
        </authorList>
    </citation>
    <scope>NUCLEOTIDE SEQUENCE [LARGE SCALE GENOMIC DNA]</scope>
    <source>
        <strain evidence="1 2">JCM 3332</strain>
    </source>
</reference>
<evidence type="ECO:0000313" key="2">
    <source>
        <dbReference type="Proteomes" id="UP000570678"/>
    </source>
</evidence>
<dbReference type="AlphaFoldDB" id="A0A846YDH7"/>
<comment type="caution">
    <text evidence="1">The sequence shown here is derived from an EMBL/GenBank/DDBJ whole genome shotgun (WGS) entry which is preliminary data.</text>
</comment>
<protein>
    <recommendedName>
        <fullName evidence="3">Excreted virulence factor EspC (Type VII ESX diderm)</fullName>
    </recommendedName>
</protein>
<proteinExistence type="predicted"/>
<dbReference type="Proteomes" id="UP000570678">
    <property type="component" value="Unassembled WGS sequence"/>
</dbReference>
<keyword evidence="2" id="KW-1185">Reference proteome</keyword>